<protein>
    <submittedName>
        <fullName evidence="1">Uncharacterized protein</fullName>
    </submittedName>
</protein>
<organism evidence="1 2">
    <name type="scientific">Paenibacillus marchantiophytorum</name>
    <dbReference type="NCBI Taxonomy" id="1619310"/>
    <lineage>
        <taxon>Bacteria</taxon>
        <taxon>Bacillati</taxon>
        <taxon>Bacillota</taxon>
        <taxon>Bacilli</taxon>
        <taxon>Bacillales</taxon>
        <taxon>Paenibacillaceae</taxon>
        <taxon>Paenibacillus</taxon>
    </lineage>
</organism>
<dbReference type="RefSeq" id="WP_189018152.1">
    <property type="nucleotide sequence ID" value="NZ_BMHE01000043.1"/>
</dbReference>
<accession>A0ABQ1F8S4</accession>
<proteinExistence type="predicted"/>
<evidence type="ECO:0000313" key="1">
    <source>
        <dbReference type="EMBL" id="GGA02881.1"/>
    </source>
</evidence>
<dbReference type="Proteomes" id="UP000615455">
    <property type="component" value="Unassembled WGS sequence"/>
</dbReference>
<keyword evidence="2" id="KW-1185">Reference proteome</keyword>
<comment type="caution">
    <text evidence="1">The sequence shown here is derived from an EMBL/GenBank/DDBJ whole genome shotgun (WGS) entry which is preliminary data.</text>
</comment>
<dbReference type="EMBL" id="BMHE01000043">
    <property type="protein sequence ID" value="GGA02881.1"/>
    <property type="molecule type" value="Genomic_DNA"/>
</dbReference>
<evidence type="ECO:0000313" key="2">
    <source>
        <dbReference type="Proteomes" id="UP000615455"/>
    </source>
</evidence>
<gene>
    <name evidence="1" type="ORF">GCM10008018_56180</name>
</gene>
<name>A0ABQ1F8S4_9BACL</name>
<sequence length="130" mass="14689">MNIVVVTLSHTTYSKGVVETRARDEQETKHVLMDIYSYSSSKELIDRCQQLLGDSRVCIAIIDFLKEKRIEKAQAMLLYSEEKIQVISDATGFTNIRLILTSPISLIVPLIYWCPPQTSLLWGSSVPKGI</sequence>
<reference evidence="2" key="1">
    <citation type="journal article" date="2019" name="Int. J. Syst. Evol. Microbiol.">
        <title>The Global Catalogue of Microorganisms (GCM) 10K type strain sequencing project: providing services to taxonomists for standard genome sequencing and annotation.</title>
        <authorList>
            <consortium name="The Broad Institute Genomics Platform"/>
            <consortium name="The Broad Institute Genome Sequencing Center for Infectious Disease"/>
            <person name="Wu L."/>
            <person name="Ma J."/>
        </authorList>
    </citation>
    <scope>NUCLEOTIDE SEQUENCE [LARGE SCALE GENOMIC DNA]</scope>
    <source>
        <strain evidence="2">CGMCC 1.15043</strain>
    </source>
</reference>